<dbReference type="GO" id="GO:0000156">
    <property type="term" value="F:phosphorelay response regulator activity"/>
    <property type="evidence" value="ECO:0007669"/>
    <property type="project" value="TreeGrafter"/>
</dbReference>
<evidence type="ECO:0000256" key="1">
    <source>
        <dbReference type="ARBA" id="ARBA00000085"/>
    </source>
</evidence>
<dbReference type="PANTHER" id="PTHR42878">
    <property type="entry name" value="TWO-COMPONENT HISTIDINE KINASE"/>
    <property type="match status" value="1"/>
</dbReference>
<gene>
    <name evidence="11" type="ORF">VN21_08570</name>
</gene>
<evidence type="ECO:0000313" key="12">
    <source>
        <dbReference type="Proteomes" id="UP000034407"/>
    </source>
</evidence>
<dbReference type="InterPro" id="IPR004358">
    <property type="entry name" value="Sig_transdc_His_kin-like_C"/>
</dbReference>
<evidence type="ECO:0000256" key="9">
    <source>
        <dbReference type="SAM" id="Phobius"/>
    </source>
</evidence>
<accession>A0A0M3DJ94</accession>
<reference evidence="11 12" key="1">
    <citation type="submission" date="2015-04" db="EMBL/GenBank/DDBJ databases">
        <title>Microcin producing Clostridium sp. JC272T.</title>
        <authorList>
            <person name="Jyothsna T."/>
            <person name="Sasikala C."/>
            <person name="Ramana C."/>
        </authorList>
    </citation>
    <scope>NUCLEOTIDE SEQUENCE [LARGE SCALE GENOMIC DNA]</scope>
    <source>
        <strain evidence="11 12">JC272</strain>
    </source>
</reference>
<feature type="transmembrane region" description="Helical" evidence="9">
    <location>
        <begin position="12"/>
        <end position="30"/>
    </location>
</feature>
<evidence type="ECO:0000313" key="11">
    <source>
        <dbReference type="EMBL" id="KKY01504.1"/>
    </source>
</evidence>
<keyword evidence="4" id="KW-0808">Transferase</keyword>
<comment type="caution">
    <text evidence="11">The sequence shown here is derived from an EMBL/GenBank/DDBJ whole genome shotgun (WGS) entry which is preliminary data.</text>
</comment>
<dbReference type="GO" id="GO:0005524">
    <property type="term" value="F:ATP binding"/>
    <property type="evidence" value="ECO:0007669"/>
    <property type="project" value="UniProtKB-KW"/>
</dbReference>
<proteinExistence type="predicted"/>
<evidence type="ECO:0000256" key="7">
    <source>
        <dbReference type="ARBA" id="ARBA00022840"/>
    </source>
</evidence>
<dbReference type="PATRIC" id="fig|1629550.3.peg.1150"/>
<evidence type="ECO:0000256" key="6">
    <source>
        <dbReference type="ARBA" id="ARBA00022777"/>
    </source>
</evidence>
<evidence type="ECO:0000256" key="3">
    <source>
        <dbReference type="ARBA" id="ARBA00012438"/>
    </source>
</evidence>
<dbReference type="OrthoDB" id="9815750at2"/>
<organism evidence="11 12">
    <name type="scientific">Paraclostridium benzoelyticum</name>
    <dbReference type="NCBI Taxonomy" id="1629550"/>
    <lineage>
        <taxon>Bacteria</taxon>
        <taxon>Bacillati</taxon>
        <taxon>Bacillota</taxon>
        <taxon>Clostridia</taxon>
        <taxon>Peptostreptococcales</taxon>
        <taxon>Peptostreptococcaceae</taxon>
        <taxon>Paraclostridium</taxon>
    </lineage>
</organism>
<evidence type="ECO:0000259" key="10">
    <source>
        <dbReference type="PROSITE" id="PS50109"/>
    </source>
</evidence>
<dbReference type="Gene3D" id="3.30.565.10">
    <property type="entry name" value="Histidine kinase-like ATPase, C-terminal domain"/>
    <property type="match status" value="1"/>
</dbReference>
<evidence type="ECO:0000256" key="2">
    <source>
        <dbReference type="ARBA" id="ARBA00004370"/>
    </source>
</evidence>
<dbReference type="GO" id="GO:0007234">
    <property type="term" value="P:osmosensory signaling via phosphorelay pathway"/>
    <property type="evidence" value="ECO:0007669"/>
    <property type="project" value="TreeGrafter"/>
</dbReference>
<dbReference type="RefSeq" id="WP_046822910.1">
    <property type="nucleotide sequence ID" value="NZ_LBBT01000184.1"/>
</dbReference>
<dbReference type="InterPro" id="IPR036890">
    <property type="entry name" value="HATPase_C_sf"/>
</dbReference>
<feature type="domain" description="Histidine kinase" evidence="10">
    <location>
        <begin position="187"/>
        <end position="382"/>
    </location>
</feature>
<name>A0A0M3DJ94_9FIRM</name>
<dbReference type="AlphaFoldDB" id="A0A0M3DJ94"/>
<dbReference type="SUPFAM" id="SSF55874">
    <property type="entry name" value="ATPase domain of HSP90 chaperone/DNA topoisomerase II/histidine kinase"/>
    <property type="match status" value="1"/>
</dbReference>
<keyword evidence="5" id="KW-0547">Nucleotide-binding</keyword>
<dbReference type="SMART" id="SM00387">
    <property type="entry name" value="HATPase_c"/>
    <property type="match status" value="1"/>
</dbReference>
<comment type="catalytic activity">
    <reaction evidence="1">
        <text>ATP + protein L-histidine = ADP + protein N-phospho-L-histidine.</text>
        <dbReference type="EC" id="2.7.13.3"/>
    </reaction>
</comment>
<evidence type="ECO:0000256" key="5">
    <source>
        <dbReference type="ARBA" id="ARBA00022741"/>
    </source>
</evidence>
<dbReference type="InterPro" id="IPR003594">
    <property type="entry name" value="HATPase_dom"/>
</dbReference>
<dbReference type="PANTHER" id="PTHR42878:SF7">
    <property type="entry name" value="SENSOR HISTIDINE KINASE GLRK"/>
    <property type="match status" value="1"/>
</dbReference>
<dbReference type="InterPro" id="IPR005467">
    <property type="entry name" value="His_kinase_dom"/>
</dbReference>
<keyword evidence="6 11" id="KW-0418">Kinase</keyword>
<sequence>MRRVNFKSGLAIIIYSLILSLVIGVGLYKIKGSFNNLEAKTNIKDAKAIIISTSISNEGDLIYRALKEGSYPNLKEYNESFESHKMTGTSKLVDVAEIGRAYLKIGFKDILSIVLIFFFVLILSSLILWIVLNKIHDKEIENIVKNLNELDDDFNPYLVSKTFGIAYENIKEKFKQNLEDYKKLNSYLSHEQKNAIAILRTNLEIDNNQEYIKLIDNITDSIDDVLTLSDLKTDDEMVGVDVSLVCASVCDIYQKNYKNIEFDFDEENNTTILAKERWIYRAVSNLVDNAVKYGENKKIRVSVRNKYNSVIIKVEDNGIGMEKNFIDNIFNNKYRINDLKKDGYGIGLSLVSHVCDLCNGIVVVDSEINKGSCFYLSFSEYKN</sequence>
<dbReference type="PROSITE" id="PS50109">
    <property type="entry name" value="HIS_KIN"/>
    <property type="match status" value="1"/>
</dbReference>
<dbReference type="GO" id="GO:0030295">
    <property type="term" value="F:protein kinase activator activity"/>
    <property type="evidence" value="ECO:0007669"/>
    <property type="project" value="TreeGrafter"/>
</dbReference>
<evidence type="ECO:0000256" key="8">
    <source>
        <dbReference type="ARBA" id="ARBA00023012"/>
    </source>
</evidence>
<evidence type="ECO:0000256" key="4">
    <source>
        <dbReference type="ARBA" id="ARBA00022679"/>
    </source>
</evidence>
<keyword evidence="12" id="KW-1185">Reference proteome</keyword>
<protein>
    <recommendedName>
        <fullName evidence="3">histidine kinase</fullName>
        <ecNumber evidence="3">2.7.13.3</ecNumber>
    </recommendedName>
</protein>
<dbReference type="GO" id="GO:0004673">
    <property type="term" value="F:protein histidine kinase activity"/>
    <property type="evidence" value="ECO:0007669"/>
    <property type="project" value="UniProtKB-EC"/>
</dbReference>
<dbReference type="Proteomes" id="UP000034407">
    <property type="component" value="Unassembled WGS sequence"/>
</dbReference>
<dbReference type="EMBL" id="LBBT01000184">
    <property type="protein sequence ID" value="KKY01504.1"/>
    <property type="molecule type" value="Genomic_DNA"/>
</dbReference>
<keyword evidence="8" id="KW-0902">Two-component regulatory system</keyword>
<keyword evidence="7" id="KW-0067">ATP-binding</keyword>
<keyword evidence="9" id="KW-0812">Transmembrane</keyword>
<keyword evidence="9" id="KW-1133">Transmembrane helix</keyword>
<feature type="transmembrane region" description="Helical" evidence="9">
    <location>
        <begin position="110"/>
        <end position="132"/>
    </location>
</feature>
<dbReference type="EC" id="2.7.13.3" evidence="3"/>
<dbReference type="Pfam" id="PF02518">
    <property type="entry name" value="HATPase_c"/>
    <property type="match status" value="1"/>
</dbReference>
<comment type="subcellular location">
    <subcellularLocation>
        <location evidence="2">Membrane</location>
    </subcellularLocation>
</comment>
<dbReference type="PRINTS" id="PR00344">
    <property type="entry name" value="BCTRLSENSOR"/>
</dbReference>
<keyword evidence="9" id="KW-0472">Membrane</keyword>
<dbReference type="InterPro" id="IPR050351">
    <property type="entry name" value="BphY/WalK/GraS-like"/>
</dbReference>